<sequence>MAFAIWISAWLVFIFKLAIIATASLAFLATLPALFGAAAKALRMHPAPGPTAPTSKVRHLPSADSKKE</sequence>
<reference evidence="3" key="1">
    <citation type="submission" date="2022-11" db="EMBL/GenBank/DDBJ databases">
        <title>Draft genome sequence of Hoeflea poritis E7-10 and Hoeflea prorocentri PM5-8, separated from scleractinian coral Porites lutea and marine dinoflagellate.</title>
        <authorList>
            <person name="Zhang G."/>
            <person name="Wei Q."/>
            <person name="Cai L."/>
        </authorList>
    </citation>
    <scope>NUCLEOTIDE SEQUENCE</scope>
    <source>
        <strain evidence="3">PM5-8</strain>
    </source>
</reference>
<keyword evidence="2" id="KW-0472">Membrane</keyword>
<keyword evidence="2" id="KW-1133">Transmembrane helix</keyword>
<gene>
    <name evidence="3" type="ORF">OQ273_18970</name>
</gene>
<keyword evidence="4" id="KW-1185">Reference proteome</keyword>
<dbReference type="Proteomes" id="UP001151234">
    <property type="component" value="Unassembled WGS sequence"/>
</dbReference>
<evidence type="ECO:0000313" key="4">
    <source>
        <dbReference type="Proteomes" id="UP001151234"/>
    </source>
</evidence>
<dbReference type="RefSeq" id="WP_267992398.1">
    <property type="nucleotide sequence ID" value="NZ_JAPJZI010000001.1"/>
</dbReference>
<feature type="transmembrane region" description="Helical" evidence="2">
    <location>
        <begin position="6"/>
        <end position="35"/>
    </location>
</feature>
<accession>A0A9X3UP73</accession>
<keyword evidence="2" id="KW-0812">Transmembrane</keyword>
<name>A0A9X3UP73_9HYPH</name>
<dbReference type="EMBL" id="JAPJZI010000001">
    <property type="protein sequence ID" value="MDA5400664.1"/>
    <property type="molecule type" value="Genomic_DNA"/>
</dbReference>
<evidence type="ECO:0000256" key="2">
    <source>
        <dbReference type="SAM" id="Phobius"/>
    </source>
</evidence>
<proteinExistence type="predicted"/>
<organism evidence="3 4">
    <name type="scientific">Hoeflea prorocentri</name>
    <dbReference type="NCBI Taxonomy" id="1922333"/>
    <lineage>
        <taxon>Bacteria</taxon>
        <taxon>Pseudomonadati</taxon>
        <taxon>Pseudomonadota</taxon>
        <taxon>Alphaproteobacteria</taxon>
        <taxon>Hyphomicrobiales</taxon>
        <taxon>Rhizobiaceae</taxon>
        <taxon>Hoeflea</taxon>
    </lineage>
</organism>
<evidence type="ECO:0000313" key="3">
    <source>
        <dbReference type="EMBL" id="MDA5400664.1"/>
    </source>
</evidence>
<protein>
    <submittedName>
        <fullName evidence="3">Uncharacterized protein</fullName>
    </submittedName>
</protein>
<evidence type="ECO:0000256" key="1">
    <source>
        <dbReference type="SAM" id="MobiDB-lite"/>
    </source>
</evidence>
<feature type="region of interest" description="Disordered" evidence="1">
    <location>
        <begin position="46"/>
        <end position="68"/>
    </location>
</feature>
<dbReference type="AlphaFoldDB" id="A0A9X3UP73"/>
<comment type="caution">
    <text evidence="3">The sequence shown here is derived from an EMBL/GenBank/DDBJ whole genome shotgun (WGS) entry which is preliminary data.</text>
</comment>